<feature type="transmembrane region" description="Helical" evidence="1">
    <location>
        <begin position="47"/>
        <end position="70"/>
    </location>
</feature>
<gene>
    <name evidence="2" type="ORF">C7I85_11865</name>
</gene>
<evidence type="ECO:0000313" key="2">
    <source>
        <dbReference type="EMBL" id="PSJ60733.1"/>
    </source>
</evidence>
<name>A0A2P7SE39_9HYPH</name>
<evidence type="ECO:0000256" key="1">
    <source>
        <dbReference type="SAM" id="Phobius"/>
    </source>
</evidence>
<proteinExistence type="predicted"/>
<sequence length="73" mass="8100">MSDTTDTRDRVIRLEAEVAHQTKTIEAMDTKVTEMHDLLMAAKGARWAIIAAASVGGFIAAKLSFFFPWFPSK</sequence>
<dbReference type="AlphaFoldDB" id="A0A2P7SE39"/>
<dbReference type="RefSeq" id="WP_106724199.1">
    <property type="nucleotide sequence ID" value="NZ_PXYL01000005.1"/>
</dbReference>
<keyword evidence="3" id="KW-1185">Reference proteome</keyword>
<keyword evidence="1" id="KW-1133">Transmembrane helix</keyword>
<dbReference type="Proteomes" id="UP000240653">
    <property type="component" value="Unassembled WGS sequence"/>
</dbReference>
<dbReference type="OrthoDB" id="8452286at2"/>
<dbReference type="EMBL" id="PXYL01000005">
    <property type="protein sequence ID" value="PSJ60733.1"/>
    <property type="molecule type" value="Genomic_DNA"/>
</dbReference>
<evidence type="ECO:0000313" key="3">
    <source>
        <dbReference type="Proteomes" id="UP000240653"/>
    </source>
</evidence>
<comment type="caution">
    <text evidence="2">The sequence shown here is derived from an EMBL/GenBank/DDBJ whole genome shotgun (WGS) entry which is preliminary data.</text>
</comment>
<keyword evidence="1" id="KW-0812">Transmembrane</keyword>
<keyword evidence="1" id="KW-0472">Membrane</keyword>
<protein>
    <submittedName>
        <fullName evidence="2">Uncharacterized protein</fullName>
    </submittedName>
</protein>
<accession>A0A2P7SE39</accession>
<reference evidence="2 3" key="1">
    <citation type="submission" date="2018-03" db="EMBL/GenBank/DDBJ databases">
        <title>The draft genome of Mesorhizobium soli JCM 19897.</title>
        <authorList>
            <person name="Li L."/>
            <person name="Liu L."/>
            <person name="Liang L."/>
            <person name="Wang T."/>
            <person name="Zhang X."/>
        </authorList>
    </citation>
    <scope>NUCLEOTIDE SEQUENCE [LARGE SCALE GENOMIC DNA]</scope>
    <source>
        <strain evidence="2 3">JCM 19897</strain>
    </source>
</reference>
<organism evidence="2 3">
    <name type="scientific">Pseudaminobacter soli</name>
    <name type="common">ex Li et al. 2025</name>
    <dbReference type="NCBI Taxonomy" id="1295366"/>
    <lineage>
        <taxon>Bacteria</taxon>
        <taxon>Pseudomonadati</taxon>
        <taxon>Pseudomonadota</taxon>
        <taxon>Alphaproteobacteria</taxon>
        <taxon>Hyphomicrobiales</taxon>
        <taxon>Phyllobacteriaceae</taxon>
        <taxon>Pseudaminobacter</taxon>
    </lineage>
</organism>